<organism evidence="2 3">
    <name type="scientific">Rhizopus microsporus</name>
    <dbReference type="NCBI Taxonomy" id="58291"/>
    <lineage>
        <taxon>Eukaryota</taxon>
        <taxon>Fungi</taxon>
        <taxon>Fungi incertae sedis</taxon>
        <taxon>Mucoromycota</taxon>
        <taxon>Mucoromycotina</taxon>
        <taxon>Mucoromycetes</taxon>
        <taxon>Mucorales</taxon>
        <taxon>Mucorineae</taxon>
        <taxon>Rhizopodaceae</taxon>
        <taxon>Rhizopus</taxon>
    </lineage>
</organism>
<proteinExistence type="predicted"/>
<reference evidence="2 3" key="1">
    <citation type="journal article" date="2016" name="Proc. Natl. Acad. Sci. U.S.A.">
        <title>Lipid metabolic changes in an early divergent fungus govern the establishment of a mutualistic symbiosis with endobacteria.</title>
        <authorList>
            <person name="Lastovetsky O.A."/>
            <person name="Gaspar M.L."/>
            <person name="Mondo S.J."/>
            <person name="LaButti K.M."/>
            <person name="Sandor L."/>
            <person name="Grigoriev I.V."/>
            <person name="Henry S.A."/>
            <person name="Pawlowska T.E."/>
        </authorList>
    </citation>
    <scope>NUCLEOTIDE SEQUENCE [LARGE SCALE GENOMIC DNA]</scope>
    <source>
        <strain evidence="2 3">ATCC 11559</strain>
    </source>
</reference>
<dbReference type="EMBL" id="KV921285">
    <property type="protein sequence ID" value="ORE21017.1"/>
    <property type="molecule type" value="Genomic_DNA"/>
</dbReference>
<feature type="region of interest" description="Disordered" evidence="1">
    <location>
        <begin position="59"/>
        <end position="83"/>
    </location>
</feature>
<evidence type="ECO:0000313" key="3">
    <source>
        <dbReference type="Proteomes" id="UP000242381"/>
    </source>
</evidence>
<evidence type="ECO:0000313" key="2">
    <source>
        <dbReference type="EMBL" id="ORE21017.1"/>
    </source>
</evidence>
<gene>
    <name evidence="2" type="ORF">BCV71DRAFT_253870</name>
</gene>
<name>A0A1X0S9P3_RHIZD</name>
<accession>A0A1X0S9P3</accession>
<protein>
    <submittedName>
        <fullName evidence="2">Uncharacterized protein</fullName>
    </submittedName>
</protein>
<sequence length="284" mass="32871">MPLSMNLESLWRVLKVPRIRKEQTATRTKLKTAERTQSLRQVSLYADVLNELNESATNDYDIDEESEYSPRESTPSDANSGIEDEDDVYQFLTHSRDSYVYKLPTDSLRWVVSGHDVLQSFINYRIMREIDEIDYCKPVEMEKAHADLVSKFARDMAVRNIDQMLRLCIISSRTYSADYSTNNVNEATLVRDTIENLFKMYFPSTTLTKSVGADFFVVSNKANHVLLSLAAKSNKTKGMNDLTKLCREFEERPELFGLDVYWICHYTIGRHTCSNPRCLPSRLR</sequence>
<evidence type="ECO:0000256" key="1">
    <source>
        <dbReference type="SAM" id="MobiDB-lite"/>
    </source>
</evidence>
<dbReference type="AlphaFoldDB" id="A0A1X0S9P3"/>
<dbReference type="Proteomes" id="UP000242381">
    <property type="component" value="Unassembled WGS sequence"/>
</dbReference>